<feature type="region of interest" description="Disordered" evidence="1">
    <location>
        <begin position="69"/>
        <end position="115"/>
    </location>
</feature>
<dbReference type="InterPro" id="IPR034546">
    <property type="entry name" value="PAIR1"/>
</dbReference>
<evidence type="ECO:0000256" key="1">
    <source>
        <dbReference type="SAM" id="MobiDB-lite"/>
    </source>
</evidence>
<dbReference type="GO" id="GO:0005634">
    <property type="term" value="C:nucleus"/>
    <property type="evidence" value="ECO:0007669"/>
    <property type="project" value="TreeGrafter"/>
</dbReference>
<gene>
    <name evidence="2" type="ORF">OSB04_008568</name>
</gene>
<sequence length="383" mass="43015">MKINKACDLSSISVLPPQLRRRSGISSSLPETSSTFRHSQAPSQQQQRSQQSLSQGLSSQHHAIFSQFSQNSQDETLTNDQSVVSQERESSLKRFSSLPPVNHTREESQMPLSRSSTGLIRKWGSAITEQRCQIGEEFEHRIGTIESSLSKFGLMLESLQTDIMQVNKGTKELAMDVESIRQKLIAHENSLQMILISDQLNQDTCNKNSQDVSILLSSLQEKIGLFISNLRNDLSKSFAYEMQAIACKLKALDQRNPPPTFLSPQAVSYCANPMGKAPKIPVVPPKVEMGTWNSVKREQVTLTNGDSSKGHKHNRVSQAGLDKEWRIVIESDEEIDGGFTFLSEEKGTEVGIYSIEKAKEETERILRKARRRKRKQCNAIILN</sequence>
<dbReference type="PANTHER" id="PTHR37695">
    <property type="entry name" value="RECOMBINATION INITIATION DEFECTS 3-RELATED"/>
    <property type="match status" value="1"/>
</dbReference>
<proteinExistence type="predicted"/>
<dbReference type="GO" id="GO:0042138">
    <property type="term" value="P:meiotic DNA double-strand break formation"/>
    <property type="evidence" value="ECO:0007669"/>
    <property type="project" value="TreeGrafter"/>
</dbReference>
<accession>A0AA38U6L3</accession>
<evidence type="ECO:0000313" key="3">
    <source>
        <dbReference type="Proteomes" id="UP001172457"/>
    </source>
</evidence>
<feature type="compositionally biased region" description="Polar residues" evidence="1">
    <location>
        <begin position="69"/>
        <end position="85"/>
    </location>
</feature>
<dbReference type="GO" id="GO:0009553">
    <property type="term" value="P:embryo sac development"/>
    <property type="evidence" value="ECO:0007669"/>
    <property type="project" value="TreeGrafter"/>
</dbReference>
<protein>
    <recommendedName>
        <fullName evidence="4">Recombination initiation defects 3</fullName>
    </recommendedName>
</protein>
<evidence type="ECO:0008006" key="4">
    <source>
        <dbReference type="Google" id="ProtNLM"/>
    </source>
</evidence>
<dbReference type="AlphaFoldDB" id="A0AA38U6L3"/>
<feature type="compositionally biased region" description="Low complexity" evidence="1">
    <location>
        <begin position="39"/>
        <end position="56"/>
    </location>
</feature>
<evidence type="ECO:0000313" key="2">
    <source>
        <dbReference type="EMBL" id="KAJ9563408.1"/>
    </source>
</evidence>
<dbReference type="GO" id="GO:0009556">
    <property type="term" value="P:microsporogenesis"/>
    <property type="evidence" value="ECO:0007669"/>
    <property type="project" value="TreeGrafter"/>
</dbReference>
<reference evidence="2" key="1">
    <citation type="submission" date="2023-03" db="EMBL/GenBank/DDBJ databases">
        <title>Chromosome-scale reference genome and RAD-based genetic map of yellow starthistle (Centaurea solstitialis) reveal putative structural variation and QTLs associated with invader traits.</title>
        <authorList>
            <person name="Reatini B."/>
            <person name="Cang F.A."/>
            <person name="Jiang Q."/>
            <person name="Mckibben M.T.W."/>
            <person name="Barker M.S."/>
            <person name="Rieseberg L.H."/>
            <person name="Dlugosch K.M."/>
        </authorList>
    </citation>
    <scope>NUCLEOTIDE SEQUENCE</scope>
    <source>
        <strain evidence="2">CAN-66</strain>
        <tissue evidence="2">Leaf</tissue>
    </source>
</reference>
<feature type="region of interest" description="Disordered" evidence="1">
    <location>
        <begin position="20"/>
        <end position="56"/>
    </location>
</feature>
<organism evidence="2 3">
    <name type="scientific">Centaurea solstitialis</name>
    <name type="common">yellow star-thistle</name>
    <dbReference type="NCBI Taxonomy" id="347529"/>
    <lineage>
        <taxon>Eukaryota</taxon>
        <taxon>Viridiplantae</taxon>
        <taxon>Streptophyta</taxon>
        <taxon>Embryophyta</taxon>
        <taxon>Tracheophyta</taxon>
        <taxon>Spermatophyta</taxon>
        <taxon>Magnoliopsida</taxon>
        <taxon>eudicotyledons</taxon>
        <taxon>Gunneridae</taxon>
        <taxon>Pentapetalae</taxon>
        <taxon>asterids</taxon>
        <taxon>campanulids</taxon>
        <taxon>Asterales</taxon>
        <taxon>Asteraceae</taxon>
        <taxon>Carduoideae</taxon>
        <taxon>Cardueae</taxon>
        <taxon>Centaureinae</taxon>
        <taxon>Centaurea</taxon>
    </lineage>
</organism>
<name>A0AA38U6L3_9ASTR</name>
<dbReference type="Proteomes" id="UP001172457">
    <property type="component" value="Chromosome 2"/>
</dbReference>
<dbReference type="EMBL" id="JARYMX010000002">
    <property type="protein sequence ID" value="KAJ9563408.1"/>
    <property type="molecule type" value="Genomic_DNA"/>
</dbReference>
<keyword evidence="3" id="KW-1185">Reference proteome</keyword>
<dbReference type="GO" id="GO:0070192">
    <property type="term" value="P:chromosome organization involved in meiotic cell cycle"/>
    <property type="evidence" value="ECO:0007669"/>
    <property type="project" value="InterPro"/>
</dbReference>
<comment type="caution">
    <text evidence="2">The sequence shown here is derived from an EMBL/GenBank/DDBJ whole genome shotgun (WGS) entry which is preliminary data.</text>
</comment>
<feature type="compositionally biased region" description="Polar residues" evidence="1">
    <location>
        <begin position="24"/>
        <end position="38"/>
    </location>
</feature>
<dbReference type="PANTHER" id="PTHR37695:SF1">
    <property type="entry name" value="RECOMBINATION INITIATION DEFECTS 3-RELATED"/>
    <property type="match status" value="1"/>
</dbReference>